<dbReference type="InterPro" id="IPR004089">
    <property type="entry name" value="MCPsignal_dom"/>
</dbReference>
<feature type="domain" description="Methyl-accepting transducer" evidence="5">
    <location>
        <begin position="196"/>
        <end position="366"/>
    </location>
</feature>
<dbReference type="CDD" id="cd00130">
    <property type="entry name" value="PAS"/>
    <property type="match status" value="1"/>
</dbReference>
<keyword evidence="4" id="KW-0175">Coiled coil</keyword>
<evidence type="ECO:0000259" key="5">
    <source>
        <dbReference type="PROSITE" id="PS50111"/>
    </source>
</evidence>
<dbReference type="InterPro" id="IPR013655">
    <property type="entry name" value="PAS_fold_3"/>
</dbReference>
<dbReference type="Pfam" id="PF00015">
    <property type="entry name" value="MCPsignal"/>
    <property type="match status" value="1"/>
</dbReference>
<proteinExistence type="predicted"/>
<evidence type="ECO:0000259" key="6">
    <source>
        <dbReference type="PROSITE" id="PS50113"/>
    </source>
</evidence>
<evidence type="ECO:0000256" key="3">
    <source>
        <dbReference type="PROSITE-ProRule" id="PRU00284"/>
    </source>
</evidence>
<evidence type="ECO:0000313" key="7">
    <source>
        <dbReference type="EMBL" id="MFB9136701.1"/>
    </source>
</evidence>
<dbReference type="InterPro" id="IPR000014">
    <property type="entry name" value="PAS"/>
</dbReference>
<dbReference type="NCBIfam" id="TIGR00229">
    <property type="entry name" value="sensory_box"/>
    <property type="match status" value="1"/>
</dbReference>
<dbReference type="InterPro" id="IPR001610">
    <property type="entry name" value="PAC"/>
</dbReference>
<evidence type="ECO:0000256" key="4">
    <source>
        <dbReference type="SAM" id="Coils"/>
    </source>
</evidence>
<feature type="domain" description="PAC" evidence="6">
    <location>
        <begin position="144"/>
        <end position="196"/>
    </location>
</feature>
<sequence length="366" mass="40667">MDARDTKHFKRTAQAIKDNKHWNGAFQIVKGNGEEGWLRAILHPVKSSDGQTKSFIMLASELTRTIERSRAQEDMMKAIHRSMAVIEFSLDGIVLTANNNFLSAVGYKLEDIVGQHHRMFCFSDDVEISEYQEFWRKLASGQFISGQFKRVGSYGQELWLEASYNPIHDENGKLYKVVKFASVVTEQIQKEVAAREAANMASSLSEETRKQTERGEQIIASTVQNMEELSDLMEQANTAIDALNEHSQKISELVTSISGIADQTNLLALNAAIEAARAGDHGRGFAVVADEVRQWASRTNTTTEQIVAMVLENLSKTENAVSLISQCENQANSSLKLSKEAGSVIEDIQSGADQVMSMIGDLNRKM</sequence>
<dbReference type="PROSITE" id="PS50113">
    <property type="entry name" value="PAC"/>
    <property type="match status" value="1"/>
</dbReference>
<keyword evidence="8" id="KW-1185">Reference proteome</keyword>
<comment type="caution">
    <text evidence="7">The sequence shown here is derived from an EMBL/GenBank/DDBJ whole genome shotgun (WGS) entry which is preliminary data.</text>
</comment>
<dbReference type="SUPFAM" id="SSF58104">
    <property type="entry name" value="Methyl-accepting chemotaxis protein (MCP) signaling domain"/>
    <property type="match status" value="1"/>
</dbReference>
<dbReference type="SUPFAM" id="SSF55785">
    <property type="entry name" value="PYP-like sensor domain (PAS domain)"/>
    <property type="match status" value="2"/>
</dbReference>
<evidence type="ECO:0000256" key="1">
    <source>
        <dbReference type="ARBA" id="ARBA00004370"/>
    </source>
</evidence>
<dbReference type="Gene3D" id="3.30.450.20">
    <property type="entry name" value="PAS domain"/>
    <property type="match status" value="2"/>
</dbReference>
<dbReference type="PROSITE" id="PS50111">
    <property type="entry name" value="CHEMOTAXIS_TRANSDUC_2"/>
    <property type="match status" value="1"/>
</dbReference>
<gene>
    <name evidence="7" type="ORF">ACFFUV_17170</name>
</gene>
<accession>A0ABV5HT46</accession>
<dbReference type="PANTHER" id="PTHR32089">
    <property type="entry name" value="METHYL-ACCEPTING CHEMOTAXIS PROTEIN MCPB"/>
    <property type="match status" value="1"/>
</dbReference>
<reference evidence="7 8" key="1">
    <citation type="submission" date="2024-09" db="EMBL/GenBank/DDBJ databases">
        <authorList>
            <person name="Sun Q."/>
            <person name="Mori K."/>
        </authorList>
    </citation>
    <scope>NUCLEOTIDE SEQUENCE [LARGE SCALE GENOMIC DNA]</scope>
    <source>
        <strain evidence="7 8">CECT 8064</strain>
    </source>
</reference>
<evidence type="ECO:0000313" key="8">
    <source>
        <dbReference type="Proteomes" id="UP001589645"/>
    </source>
</evidence>
<name>A0ABV5HT46_9VIBR</name>
<protein>
    <submittedName>
        <fullName evidence="7">Methyl-accepting chemotaxis protein</fullName>
    </submittedName>
</protein>
<dbReference type="Proteomes" id="UP001589645">
    <property type="component" value="Unassembled WGS sequence"/>
</dbReference>
<evidence type="ECO:0000256" key="2">
    <source>
        <dbReference type="ARBA" id="ARBA00023224"/>
    </source>
</evidence>
<dbReference type="Pfam" id="PF13426">
    <property type="entry name" value="PAS_9"/>
    <property type="match status" value="1"/>
</dbReference>
<dbReference type="RefSeq" id="WP_390195070.1">
    <property type="nucleotide sequence ID" value="NZ_JBHMEP010000006.1"/>
</dbReference>
<dbReference type="SMART" id="SM00086">
    <property type="entry name" value="PAC"/>
    <property type="match status" value="2"/>
</dbReference>
<dbReference type="SMART" id="SM00283">
    <property type="entry name" value="MA"/>
    <property type="match status" value="1"/>
</dbReference>
<dbReference type="PANTHER" id="PTHR32089:SF65">
    <property type="entry name" value="CHEMOTAXIS SIGNAL TRANSDUCTION SYSTEM METHYL ACCEPTING SENSORY TRANSDUCER"/>
    <property type="match status" value="1"/>
</dbReference>
<dbReference type="EMBL" id="JBHMEP010000006">
    <property type="protein sequence ID" value="MFB9136701.1"/>
    <property type="molecule type" value="Genomic_DNA"/>
</dbReference>
<comment type="subcellular location">
    <subcellularLocation>
        <location evidence="1">Membrane</location>
    </subcellularLocation>
</comment>
<dbReference type="Pfam" id="PF08447">
    <property type="entry name" value="PAS_3"/>
    <property type="match status" value="1"/>
</dbReference>
<keyword evidence="2 3" id="KW-0807">Transducer</keyword>
<organism evidence="7 8">
    <name type="scientific">Vibrio olivae</name>
    <dbReference type="NCBI Taxonomy" id="1243002"/>
    <lineage>
        <taxon>Bacteria</taxon>
        <taxon>Pseudomonadati</taxon>
        <taxon>Pseudomonadota</taxon>
        <taxon>Gammaproteobacteria</taxon>
        <taxon>Vibrionales</taxon>
        <taxon>Vibrionaceae</taxon>
        <taxon>Vibrio</taxon>
    </lineage>
</organism>
<dbReference type="InterPro" id="IPR000700">
    <property type="entry name" value="PAS-assoc_C"/>
</dbReference>
<feature type="coiled-coil region" evidence="4">
    <location>
        <begin position="219"/>
        <end position="249"/>
    </location>
</feature>
<dbReference type="Gene3D" id="1.10.287.950">
    <property type="entry name" value="Methyl-accepting chemotaxis protein"/>
    <property type="match status" value="1"/>
</dbReference>
<dbReference type="InterPro" id="IPR035965">
    <property type="entry name" value="PAS-like_dom_sf"/>
</dbReference>